<gene>
    <name evidence="1" type="ORF">ACNJC6_01742</name>
</gene>
<sequence>MDMERYLDLDGDSGVVGYEIGDTLIRVKFSGTVKIYTYSYRSAGIDKVERMKQLAKVGNGLNAYIKLNANSLYEK</sequence>
<reference evidence="1 2" key="1">
    <citation type="submission" date="2017-02" db="EMBL/GenBank/DDBJ databases">
        <authorList>
            <person name="Peterson S.W."/>
        </authorList>
    </citation>
    <scope>NUCLEOTIDE SEQUENCE [LARGE SCALE GENOMIC DNA]</scope>
    <source>
        <strain evidence="1">C6</strain>
    </source>
</reference>
<dbReference type="EMBL" id="FUUY01000005">
    <property type="protein sequence ID" value="SJX22110.1"/>
    <property type="molecule type" value="Genomic_DNA"/>
</dbReference>
<dbReference type="AlphaFoldDB" id="A0A1R7QCW0"/>
<organism evidence="1 2">
    <name type="scientific">Acinetobacter johnsonii</name>
    <dbReference type="NCBI Taxonomy" id="40214"/>
    <lineage>
        <taxon>Bacteria</taxon>
        <taxon>Pseudomonadati</taxon>
        <taxon>Pseudomonadota</taxon>
        <taxon>Gammaproteobacteria</taxon>
        <taxon>Moraxellales</taxon>
        <taxon>Moraxellaceae</taxon>
        <taxon>Acinetobacter</taxon>
    </lineage>
</organism>
<proteinExistence type="predicted"/>
<accession>A0A1R7QCW0</accession>
<name>A0A1R7QCW0_ACIJO</name>
<evidence type="ECO:0000313" key="2">
    <source>
        <dbReference type="Proteomes" id="UP000196240"/>
    </source>
</evidence>
<dbReference type="Proteomes" id="UP000196240">
    <property type="component" value="Unassembled WGS sequence"/>
</dbReference>
<evidence type="ECO:0000313" key="1">
    <source>
        <dbReference type="EMBL" id="SJX22110.1"/>
    </source>
</evidence>
<evidence type="ECO:0008006" key="3">
    <source>
        <dbReference type="Google" id="ProtNLM"/>
    </source>
</evidence>
<protein>
    <recommendedName>
        <fullName evidence="3">KTSC domain-containing protein</fullName>
    </recommendedName>
</protein>